<dbReference type="EMBL" id="JAIWYP010000004">
    <property type="protein sequence ID" value="KAH3837346.1"/>
    <property type="molecule type" value="Genomic_DNA"/>
</dbReference>
<keyword evidence="2" id="KW-1185">Reference proteome</keyword>
<evidence type="ECO:0000313" key="2">
    <source>
        <dbReference type="Proteomes" id="UP000828390"/>
    </source>
</evidence>
<gene>
    <name evidence="1" type="ORF">DPMN_110732</name>
</gene>
<name>A0A9D4QN65_DREPO</name>
<organism evidence="1 2">
    <name type="scientific">Dreissena polymorpha</name>
    <name type="common">Zebra mussel</name>
    <name type="synonym">Mytilus polymorpha</name>
    <dbReference type="NCBI Taxonomy" id="45954"/>
    <lineage>
        <taxon>Eukaryota</taxon>
        <taxon>Metazoa</taxon>
        <taxon>Spiralia</taxon>
        <taxon>Lophotrochozoa</taxon>
        <taxon>Mollusca</taxon>
        <taxon>Bivalvia</taxon>
        <taxon>Autobranchia</taxon>
        <taxon>Heteroconchia</taxon>
        <taxon>Euheterodonta</taxon>
        <taxon>Imparidentia</taxon>
        <taxon>Neoheterodontei</taxon>
        <taxon>Myida</taxon>
        <taxon>Dreissenoidea</taxon>
        <taxon>Dreissenidae</taxon>
        <taxon>Dreissena</taxon>
    </lineage>
</organism>
<dbReference type="Proteomes" id="UP000828390">
    <property type="component" value="Unassembled WGS sequence"/>
</dbReference>
<reference evidence="1" key="2">
    <citation type="submission" date="2020-11" db="EMBL/GenBank/DDBJ databases">
        <authorList>
            <person name="McCartney M.A."/>
            <person name="Auch B."/>
            <person name="Kono T."/>
            <person name="Mallez S."/>
            <person name="Becker A."/>
            <person name="Gohl D.M."/>
            <person name="Silverstein K.A.T."/>
            <person name="Koren S."/>
            <person name="Bechman K.B."/>
            <person name="Herman A."/>
            <person name="Abrahante J.E."/>
            <person name="Garbe J."/>
        </authorList>
    </citation>
    <scope>NUCLEOTIDE SEQUENCE</scope>
    <source>
        <strain evidence="1">Duluth1</strain>
        <tissue evidence="1">Whole animal</tissue>
    </source>
</reference>
<protein>
    <submittedName>
        <fullName evidence="1">Uncharacterized protein</fullName>
    </submittedName>
</protein>
<comment type="caution">
    <text evidence="1">The sequence shown here is derived from an EMBL/GenBank/DDBJ whole genome shotgun (WGS) entry which is preliminary data.</text>
</comment>
<accession>A0A9D4QN65</accession>
<proteinExistence type="predicted"/>
<reference evidence="1" key="1">
    <citation type="journal article" date="2019" name="bioRxiv">
        <title>The Genome of the Zebra Mussel, Dreissena polymorpha: A Resource for Invasive Species Research.</title>
        <authorList>
            <person name="McCartney M.A."/>
            <person name="Auch B."/>
            <person name="Kono T."/>
            <person name="Mallez S."/>
            <person name="Zhang Y."/>
            <person name="Obille A."/>
            <person name="Becker A."/>
            <person name="Abrahante J.E."/>
            <person name="Garbe J."/>
            <person name="Badalamenti J.P."/>
            <person name="Herman A."/>
            <person name="Mangelson H."/>
            <person name="Liachko I."/>
            <person name="Sullivan S."/>
            <person name="Sone E.D."/>
            <person name="Koren S."/>
            <person name="Silverstein K.A.T."/>
            <person name="Beckman K.B."/>
            <person name="Gohl D.M."/>
        </authorList>
    </citation>
    <scope>NUCLEOTIDE SEQUENCE</scope>
    <source>
        <strain evidence="1">Duluth1</strain>
        <tissue evidence="1">Whole animal</tissue>
    </source>
</reference>
<sequence length="140" mass="15788">MVGEDYASSVLLSQPQVVVRTPASKSTRKRMLSAPDLEGTVKKPKTFTELERPSITKAGRNLQSSELDQKGNTLCVADVHVPIMEKPDFEAVEIKDLAKMMWFFCRLALPWGLPAITATTKPTRNDTKLDYSHRHRLETF</sequence>
<dbReference type="AlphaFoldDB" id="A0A9D4QN65"/>
<evidence type="ECO:0000313" key="1">
    <source>
        <dbReference type="EMBL" id="KAH3837346.1"/>
    </source>
</evidence>